<dbReference type="AlphaFoldDB" id="A0A3B0XQ61"/>
<protein>
    <recommendedName>
        <fullName evidence="2">Lipoprotein</fullName>
    </recommendedName>
</protein>
<dbReference type="EMBL" id="UOFI01000067">
    <property type="protein sequence ID" value="VAW65387.1"/>
    <property type="molecule type" value="Genomic_DNA"/>
</dbReference>
<reference evidence="1" key="1">
    <citation type="submission" date="2018-06" db="EMBL/GenBank/DDBJ databases">
        <authorList>
            <person name="Zhirakovskaya E."/>
        </authorList>
    </citation>
    <scope>NUCLEOTIDE SEQUENCE</scope>
</reference>
<name>A0A3B0XQ61_9ZZZZ</name>
<evidence type="ECO:0008006" key="2">
    <source>
        <dbReference type="Google" id="ProtNLM"/>
    </source>
</evidence>
<accession>A0A3B0XQ61</accession>
<sequence length="138" mass="16430">MKTTAIILLVSLFLLSGCSTKKFTQEEEAYLNSISKKQFNNRFQQSEIKMVWQRAKDFWKPYSPLKRYTSNKYKTEQSYKTEITYVLKRTPLPDNMYRIRISAILNDPLMTETAERNTALFYEYINTGKFKYPNLVVH</sequence>
<dbReference type="PROSITE" id="PS51257">
    <property type="entry name" value="PROKAR_LIPOPROTEIN"/>
    <property type="match status" value="1"/>
</dbReference>
<gene>
    <name evidence="1" type="ORF">MNBD_GAMMA09-2955</name>
</gene>
<organism evidence="1">
    <name type="scientific">hydrothermal vent metagenome</name>
    <dbReference type="NCBI Taxonomy" id="652676"/>
    <lineage>
        <taxon>unclassified sequences</taxon>
        <taxon>metagenomes</taxon>
        <taxon>ecological metagenomes</taxon>
    </lineage>
</organism>
<proteinExistence type="predicted"/>
<evidence type="ECO:0000313" key="1">
    <source>
        <dbReference type="EMBL" id="VAW65387.1"/>
    </source>
</evidence>